<dbReference type="Gramene" id="mRNA:HanXRQr2_Chr06g0270201">
    <property type="protein sequence ID" value="CDS:HanXRQr2_Chr06g0270201.1"/>
    <property type="gene ID" value="HanXRQr2_Chr06g0270201"/>
</dbReference>
<dbReference type="EMBL" id="MNCJ02000321">
    <property type="protein sequence ID" value="KAF5803346.1"/>
    <property type="molecule type" value="Genomic_DNA"/>
</dbReference>
<comment type="caution">
    <text evidence="2">The sequence shown here is derived from an EMBL/GenBank/DDBJ whole genome shotgun (WGS) entry which is preliminary data.</text>
</comment>
<gene>
    <name evidence="2" type="ORF">HanXRQr2_Chr06g0270201</name>
</gene>
<sequence>MPPPTLTAAVTVTASPVSTPLTSSVAPSSLFESPLSIFSSAEKEVPAVPIVKEATSAGDATVSDAGGSSSGIADDGTRLVDDLYLPTISWDPNARDKRFQPQWKIAESSRLIFPPVIQHWIEWAYPPAEVAYVDGLNNENLMNSTMADSVSQPRRLAEIRRRWMHDNTQLHQARATIEELKDEKYRLESQLQAAGLREARFLSEKNKAEDDLKRVTTYLAEERIMWAHDIAEKDRVLAQARSVQEELECKAIAEAQKVRSEMSARLEKFRIDTDFVSQVQERYQG</sequence>
<organism evidence="2 3">
    <name type="scientific">Helianthus annuus</name>
    <name type="common">Common sunflower</name>
    <dbReference type="NCBI Taxonomy" id="4232"/>
    <lineage>
        <taxon>Eukaryota</taxon>
        <taxon>Viridiplantae</taxon>
        <taxon>Streptophyta</taxon>
        <taxon>Embryophyta</taxon>
        <taxon>Tracheophyta</taxon>
        <taxon>Spermatophyta</taxon>
        <taxon>Magnoliopsida</taxon>
        <taxon>eudicotyledons</taxon>
        <taxon>Gunneridae</taxon>
        <taxon>Pentapetalae</taxon>
        <taxon>asterids</taxon>
        <taxon>campanulids</taxon>
        <taxon>Asterales</taxon>
        <taxon>Asteraceae</taxon>
        <taxon>Asteroideae</taxon>
        <taxon>Heliantheae alliance</taxon>
        <taxon>Heliantheae</taxon>
        <taxon>Helianthus</taxon>
    </lineage>
</organism>
<name>A0A9K3NK81_HELAN</name>
<evidence type="ECO:0000313" key="3">
    <source>
        <dbReference type="Proteomes" id="UP000215914"/>
    </source>
</evidence>
<reference evidence="2" key="2">
    <citation type="submission" date="2020-06" db="EMBL/GenBank/DDBJ databases">
        <title>Helianthus annuus Genome sequencing and assembly Release 2.</title>
        <authorList>
            <person name="Gouzy J."/>
            <person name="Langlade N."/>
            <person name="Munos S."/>
        </authorList>
    </citation>
    <scope>NUCLEOTIDE SEQUENCE</scope>
    <source>
        <tissue evidence="2">Leaves</tissue>
    </source>
</reference>
<feature type="coiled-coil region" evidence="1">
    <location>
        <begin position="170"/>
        <end position="197"/>
    </location>
</feature>
<dbReference type="AlphaFoldDB" id="A0A9K3NK81"/>
<keyword evidence="1" id="KW-0175">Coiled coil</keyword>
<protein>
    <submittedName>
        <fullName evidence="2">Uncharacterized protein</fullName>
    </submittedName>
</protein>
<keyword evidence="3" id="KW-1185">Reference proteome</keyword>
<evidence type="ECO:0000256" key="1">
    <source>
        <dbReference type="SAM" id="Coils"/>
    </source>
</evidence>
<reference evidence="2" key="1">
    <citation type="journal article" date="2017" name="Nature">
        <title>The sunflower genome provides insights into oil metabolism, flowering and Asterid evolution.</title>
        <authorList>
            <person name="Badouin H."/>
            <person name="Gouzy J."/>
            <person name="Grassa C.J."/>
            <person name="Murat F."/>
            <person name="Staton S.E."/>
            <person name="Cottret L."/>
            <person name="Lelandais-Briere C."/>
            <person name="Owens G.L."/>
            <person name="Carrere S."/>
            <person name="Mayjonade B."/>
            <person name="Legrand L."/>
            <person name="Gill N."/>
            <person name="Kane N.C."/>
            <person name="Bowers J.E."/>
            <person name="Hubner S."/>
            <person name="Bellec A."/>
            <person name="Berard A."/>
            <person name="Berges H."/>
            <person name="Blanchet N."/>
            <person name="Boniface M.C."/>
            <person name="Brunel D."/>
            <person name="Catrice O."/>
            <person name="Chaidir N."/>
            <person name="Claudel C."/>
            <person name="Donnadieu C."/>
            <person name="Faraut T."/>
            <person name="Fievet G."/>
            <person name="Helmstetter N."/>
            <person name="King M."/>
            <person name="Knapp S.J."/>
            <person name="Lai Z."/>
            <person name="Le Paslier M.C."/>
            <person name="Lippi Y."/>
            <person name="Lorenzon L."/>
            <person name="Mandel J.R."/>
            <person name="Marage G."/>
            <person name="Marchand G."/>
            <person name="Marquand E."/>
            <person name="Bret-Mestries E."/>
            <person name="Morien E."/>
            <person name="Nambeesan S."/>
            <person name="Nguyen T."/>
            <person name="Pegot-Espagnet P."/>
            <person name="Pouilly N."/>
            <person name="Raftis F."/>
            <person name="Sallet E."/>
            <person name="Schiex T."/>
            <person name="Thomas J."/>
            <person name="Vandecasteele C."/>
            <person name="Vares D."/>
            <person name="Vear F."/>
            <person name="Vautrin S."/>
            <person name="Crespi M."/>
            <person name="Mangin B."/>
            <person name="Burke J.M."/>
            <person name="Salse J."/>
            <person name="Munos S."/>
            <person name="Vincourt P."/>
            <person name="Rieseberg L.H."/>
            <person name="Langlade N.B."/>
        </authorList>
    </citation>
    <scope>NUCLEOTIDE SEQUENCE</scope>
    <source>
        <tissue evidence="2">Leaves</tissue>
    </source>
</reference>
<dbReference type="Proteomes" id="UP000215914">
    <property type="component" value="Unassembled WGS sequence"/>
</dbReference>
<evidence type="ECO:0000313" key="2">
    <source>
        <dbReference type="EMBL" id="KAF5803346.1"/>
    </source>
</evidence>
<proteinExistence type="predicted"/>
<accession>A0A9K3NK81</accession>